<evidence type="ECO:0000313" key="3">
    <source>
        <dbReference type="EMBL" id="KAK5984050.1"/>
    </source>
</evidence>
<feature type="compositionally biased region" description="Polar residues" evidence="1">
    <location>
        <begin position="652"/>
        <end position="666"/>
    </location>
</feature>
<feature type="compositionally biased region" description="Polar residues" evidence="1">
    <location>
        <begin position="633"/>
        <end position="644"/>
    </location>
</feature>
<dbReference type="Gene3D" id="2.40.70.10">
    <property type="entry name" value="Acid Proteases"/>
    <property type="match status" value="1"/>
</dbReference>
<dbReference type="PANTHER" id="PTHR47331">
    <property type="entry name" value="PHD-TYPE DOMAIN-CONTAINING PROTEIN"/>
    <property type="match status" value="1"/>
</dbReference>
<name>A0AAN8G0D1_TRICO</name>
<gene>
    <name evidence="3" type="ORF">GCK32_010865</name>
</gene>
<evidence type="ECO:0000259" key="2">
    <source>
        <dbReference type="Pfam" id="PF05585"/>
    </source>
</evidence>
<feature type="region of interest" description="Disordered" evidence="1">
    <location>
        <begin position="124"/>
        <end position="148"/>
    </location>
</feature>
<feature type="compositionally biased region" description="Basic and acidic residues" evidence="1">
    <location>
        <begin position="692"/>
        <end position="746"/>
    </location>
</feature>
<dbReference type="PANTHER" id="PTHR47331:SF5">
    <property type="entry name" value="RIBONUCLEASE H"/>
    <property type="match status" value="1"/>
</dbReference>
<feature type="compositionally biased region" description="Acidic residues" evidence="1">
    <location>
        <begin position="682"/>
        <end position="691"/>
    </location>
</feature>
<comment type="caution">
    <text evidence="3">The sequence shown here is derived from an EMBL/GenBank/DDBJ whole genome shotgun (WGS) entry which is preliminary data.</text>
</comment>
<feature type="region of interest" description="Disordered" evidence="1">
    <location>
        <begin position="622"/>
        <end position="746"/>
    </location>
</feature>
<sequence length="895" mass="102511">MQDLIRYLEDYLSTEELCNLYVGEKPTDQQSSRYAATSKNSVTSRKRTVSASCMYCKGEHPAFACTVFPTPQARSRYLRENQLCFLCASSAHKTLQCTRRPCFFCKAAHHSSCCFNRQKREAEPIKKPDTSSATKKPSEKGKKLNKVAASVNSNQVSNVTDQETSSANIDGHDTVLQLQAMTQVQQTNRSALPTGEITVLDPTTKGLRKVDVLFDSGAEVSFINASLANELCLPVIREESIRIHTFGSKDVQQATCKLVKLDVWDAEGNVHTFYLRTHNVLTQVFPTPRIPDADRQEILDRKLSVQHLDTDKVIINPLILLGCDQMWSLFRMDLTPISLSSGLVLIPTKLGYVVSGQSKTVPQEKTNEILQVSSYNEDLERWNNYWSMEVQMNTIQYGDPQRITYAMAQGDEYLNSFRALASVYQERVSVEDIEIDMTTTLGEINNHIKRANTLDSQLTHHQLTTTEAKFTGGELILATSRLWKTATYAKEKLHSLTQRYMLFDAVYRLKVEVGKIPARRRVDWQEDDDHDIKRISLMVQIELKRLDRNISDIEYEMARAEKIVQDEKVQNKTQFVSVFNKTIDKLEQRLDDIALKLTINPDGQEIVHPTKRKLDQELEEVPSASKIQAIEDISSTSKNVPNTRKLQKSEDAPSTSKDVPSTSKIKTISDDEYMERLIEESKDQEEEDDNKEDSPPEVADRKQEQERNRQQEQERERKQARRDQARRQEQEREREQARRHQGRRENERRRYIEDLERELKELCDGRAKLARRKIGDNPNVLEHTQLERTGYGKDNECRRGTTSSHSPITRRPECSENATLYIRLILANITEDVAFSAATAVYKLGNEQLILVLVSVPKRRFSTILAGLLIAFHHQYAYQYSAAACKKLFGSIKKS</sequence>
<protein>
    <recommendedName>
        <fullName evidence="2">DUF1758 domain-containing protein</fullName>
    </recommendedName>
</protein>
<proteinExistence type="predicted"/>
<dbReference type="InterPro" id="IPR021109">
    <property type="entry name" value="Peptidase_aspartic_dom_sf"/>
</dbReference>
<dbReference type="EMBL" id="WIXE01003315">
    <property type="protein sequence ID" value="KAK5984050.1"/>
    <property type="molecule type" value="Genomic_DNA"/>
</dbReference>
<dbReference type="AlphaFoldDB" id="A0AAN8G0D1"/>
<evidence type="ECO:0000313" key="4">
    <source>
        <dbReference type="Proteomes" id="UP001331761"/>
    </source>
</evidence>
<feature type="region of interest" description="Disordered" evidence="1">
    <location>
        <begin position="791"/>
        <end position="810"/>
    </location>
</feature>
<feature type="domain" description="DUF1758" evidence="2">
    <location>
        <begin position="209"/>
        <end position="357"/>
    </location>
</feature>
<reference evidence="3 4" key="1">
    <citation type="submission" date="2019-10" db="EMBL/GenBank/DDBJ databases">
        <title>Assembly and Annotation for the nematode Trichostrongylus colubriformis.</title>
        <authorList>
            <person name="Martin J."/>
        </authorList>
    </citation>
    <scope>NUCLEOTIDE SEQUENCE [LARGE SCALE GENOMIC DNA]</scope>
    <source>
        <strain evidence="3">G859</strain>
        <tissue evidence="3">Whole worm</tissue>
    </source>
</reference>
<evidence type="ECO:0000256" key="1">
    <source>
        <dbReference type="SAM" id="MobiDB-lite"/>
    </source>
</evidence>
<dbReference type="InterPro" id="IPR008737">
    <property type="entry name" value="DUF1758"/>
</dbReference>
<accession>A0AAN8G0D1</accession>
<keyword evidence="4" id="KW-1185">Reference proteome</keyword>
<dbReference type="Pfam" id="PF05585">
    <property type="entry name" value="DUF1758"/>
    <property type="match status" value="1"/>
</dbReference>
<dbReference type="Proteomes" id="UP001331761">
    <property type="component" value="Unassembled WGS sequence"/>
</dbReference>
<organism evidence="3 4">
    <name type="scientific">Trichostrongylus colubriformis</name>
    <name type="common">Black scour worm</name>
    <dbReference type="NCBI Taxonomy" id="6319"/>
    <lineage>
        <taxon>Eukaryota</taxon>
        <taxon>Metazoa</taxon>
        <taxon>Ecdysozoa</taxon>
        <taxon>Nematoda</taxon>
        <taxon>Chromadorea</taxon>
        <taxon>Rhabditida</taxon>
        <taxon>Rhabditina</taxon>
        <taxon>Rhabditomorpha</taxon>
        <taxon>Strongyloidea</taxon>
        <taxon>Trichostrongylidae</taxon>
        <taxon>Trichostrongylus</taxon>
    </lineage>
</organism>